<gene>
    <name evidence="1" type="ORF">METZ01_LOCUS470559</name>
</gene>
<evidence type="ECO:0000313" key="1">
    <source>
        <dbReference type="EMBL" id="SVE17705.1"/>
    </source>
</evidence>
<dbReference type="AlphaFoldDB" id="A0A383BE51"/>
<organism evidence="1">
    <name type="scientific">marine metagenome</name>
    <dbReference type="NCBI Taxonomy" id="408172"/>
    <lineage>
        <taxon>unclassified sequences</taxon>
        <taxon>metagenomes</taxon>
        <taxon>ecological metagenomes</taxon>
    </lineage>
</organism>
<reference evidence="1" key="1">
    <citation type="submission" date="2018-05" db="EMBL/GenBank/DDBJ databases">
        <authorList>
            <person name="Lanie J.A."/>
            <person name="Ng W.-L."/>
            <person name="Kazmierczak K.M."/>
            <person name="Andrzejewski T.M."/>
            <person name="Davidsen T.M."/>
            <person name="Wayne K.J."/>
            <person name="Tettelin H."/>
            <person name="Glass J.I."/>
            <person name="Rusch D."/>
            <person name="Podicherti R."/>
            <person name="Tsui H.-C.T."/>
            <person name="Winkler M.E."/>
        </authorList>
    </citation>
    <scope>NUCLEOTIDE SEQUENCE</scope>
</reference>
<accession>A0A383BE51</accession>
<name>A0A383BE51_9ZZZZ</name>
<protein>
    <submittedName>
        <fullName evidence="1">Uncharacterized protein</fullName>
    </submittedName>
</protein>
<sequence>MRVAYIFHLVSLSVTLSGGMIQN</sequence>
<dbReference type="EMBL" id="UINC01199332">
    <property type="protein sequence ID" value="SVE17705.1"/>
    <property type="molecule type" value="Genomic_DNA"/>
</dbReference>
<proteinExistence type="predicted"/>